<dbReference type="PANTHER" id="PTHR38683:SF1">
    <property type="entry name" value="CHORISMATE PYRUVATE-LYASE"/>
    <property type="match status" value="1"/>
</dbReference>
<dbReference type="SUPFAM" id="SSF64288">
    <property type="entry name" value="Chorismate lyase-like"/>
    <property type="match status" value="1"/>
</dbReference>
<name>A0ABZ0X5A3_9GAMM</name>
<evidence type="ECO:0000256" key="4">
    <source>
        <dbReference type="HAMAP-Rule" id="MF_01632"/>
    </source>
</evidence>
<organism evidence="5 6">
    <name type="scientific">Kangiella aquimarina</name>
    <dbReference type="NCBI Taxonomy" id="261965"/>
    <lineage>
        <taxon>Bacteria</taxon>
        <taxon>Pseudomonadati</taxon>
        <taxon>Pseudomonadota</taxon>
        <taxon>Gammaproteobacteria</taxon>
        <taxon>Kangiellales</taxon>
        <taxon>Kangiellaceae</taxon>
        <taxon>Kangiella</taxon>
    </lineage>
</organism>
<proteinExistence type="inferred from homology"/>
<feature type="binding site" evidence="4">
    <location>
        <position position="73"/>
    </location>
    <ligand>
        <name>substrate</name>
    </ligand>
</feature>
<dbReference type="InterPro" id="IPR007440">
    <property type="entry name" value="Chorismate--pyruvate_lyase"/>
</dbReference>
<comment type="caution">
    <text evidence="4">Lacks conserved residue(s) required for the propagation of feature annotation.</text>
</comment>
<dbReference type="RefSeq" id="WP_018623532.1">
    <property type="nucleotide sequence ID" value="NZ_CP140158.1"/>
</dbReference>
<dbReference type="GO" id="GO:0008813">
    <property type="term" value="F:chorismate lyase activity"/>
    <property type="evidence" value="ECO:0007669"/>
    <property type="project" value="UniProtKB-EC"/>
</dbReference>
<reference evidence="5 6" key="1">
    <citation type="submission" date="2023-11" db="EMBL/GenBank/DDBJ databases">
        <title>MicrobeMod: A computational toolkit for identifying prokaryotic methylation and restriction-modification with nanopore sequencing.</title>
        <authorList>
            <person name="Crits-Christoph A."/>
            <person name="Kang S.C."/>
            <person name="Lee H."/>
            <person name="Ostrov N."/>
        </authorList>
    </citation>
    <scope>NUCLEOTIDE SEQUENCE [LARGE SCALE GENOMIC DNA]</scope>
    <source>
        <strain evidence="5 6">DSMZ 16071</strain>
    </source>
</reference>
<gene>
    <name evidence="4" type="primary">ubiC</name>
    <name evidence="5" type="ORF">SR900_01370</name>
</gene>
<comment type="subcellular location">
    <subcellularLocation>
        <location evidence="4">Cytoplasm</location>
    </subcellularLocation>
</comment>
<evidence type="ECO:0000256" key="1">
    <source>
        <dbReference type="ARBA" id="ARBA00022490"/>
    </source>
</evidence>
<dbReference type="Gene3D" id="3.40.1410.10">
    <property type="entry name" value="Chorismate lyase-like"/>
    <property type="match status" value="1"/>
</dbReference>
<dbReference type="Pfam" id="PF04345">
    <property type="entry name" value="Chor_lyase"/>
    <property type="match status" value="1"/>
</dbReference>
<dbReference type="EC" id="4.1.3.40" evidence="4"/>
<evidence type="ECO:0000313" key="5">
    <source>
        <dbReference type="EMBL" id="WQG85544.1"/>
    </source>
</evidence>
<keyword evidence="4" id="KW-0670">Pyruvate</keyword>
<dbReference type="EMBL" id="CP140158">
    <property type="protein sequence ID" value="WQG85544.1"/>
    <property type="molecule type" value="Genomic_DNA"/>
</dbReference>
<feature type="binding site" evidence="4">
    <location>
        <position position="175"/>
    </location>
    <ligand>
        <name>substrate</name>
    </ligand>
</feature>
<keyword evidence="3 4" id="KW-0456">Lyase</keyword>
<keyword evidence="6" id="KW-1185">Reference proteome</keyword>
<feature type="binding site" evidence="4">
    <location>
        <position position="107"/>
    </location>
    <ligand>
        <name>substrate</name>
    </ligand>
</feature>
<sequence>MNFNNWQNADDTAIKELPFHVAEWLAEFGSLTEKLSRYVDQVKLDVLCEGADILTAEEASALKVSGDVTCQVREVVLYGPQSPWIYARTSMPLTSKHLIEKLGSKPLGSILFTDEELRRQFLQVCQLQETSQLYKSAIRYLKNENLLVDSEKPKLWARRSLWKKKDKDDGMLVCEVFLPDAPLYR</sequence>
<evidence type="ECO:0000256" key="2">
    <source>
        <dbReference type="ARBA" id="ARBA00022688"/>
    </source>
</evidence>
<comment type="similarity">
    <text evidence="4">Belongs to the UbiC family.</text>
</comment>
<keyword evidence="1 4" id="KW-0963">Cytoplasm</keyword>
<dbReference type="HAMAP" id="MF_01632">
    <property type="entry name" value="UbiC"/>
    <property type="match status" value="1"/>
</dbReference>
<evidence type="ECO:0000313" key="6">
    <source>
        <dbReference type="Proteomes" id="UP001324185"/>
    </source>
</evidence>
<comment type="pathway">
    <text evidence="4">Cofactor biosynthesis; ubiquinone biosynthesis.</text>
</comment>
<comment type="function">
    <text evidence="4">Removes the pyruvyl group from chorismate, with concomitant aromatization of the ring, to provide 4-hydroxybenzoate (4HB) for the ubiquinone pathway.</text>
</comment>
<evidence type="ECO:0000256" key="3">
    <source>
        <dbReference type="ARBA" id="ARBA00023239"/>
    </source>
</evidence>
<dbReference type="InterPro" id="IPR028978">
    <property type="entry name" value="Chorismate_lyase_/UTRA_dom_sf"/>
</dbReference>
<accession>A0ABZ0X5A3</accession>
<keyword evidence="2 4" id="KW-0831">Ubiquinone biosynthesis</keyword>
<comment type="catalytic activity">
    <reaction evidence="4">
        <text>chorismate = 4-hydroxybenzoate + pyruvate</text>
        <dbReference type="Rhea" id="RHEA:16505"/>
        <dbReference type="ChEBI" id="CHEBI:15361"/>
        <dbReference type="ChEBI" id="CHEBI:17879"/>
        <dbReference type="ChEBI" id="CHEBI:29748"/>
        <dbReference type="EC" id="4.1.3.40"/>
    </reaction>
</comment>
<dbReference type="PANTHER" id="PTHR38683">
    <property type="entry name" value="CHORISMATE PYRUVATE-LYASE"/>
    <property type="match status" value="1"/>
</dbReference>
<dbReference type="Proteomes" id="UP001324185">
    <property type="component" value="Chromosome"/>
</dbReference>
<protein>
    <recommendedName>
        <fullName evidence="4">Probable chorismate pyruvate-lyase</fullName>
        <shortName evidence="4">CL</shortName>
        <shortName evidence="4">CPL</shortName>
        <ecNumber evidence="4">4.1.3.40</ecNumber>
    </recommendedName>
</protein>